<dbReference type="EMBL" id="CAXHTA020000016">
    <property type="protein sequence ID" value="CAL5226938.1"/>
    <property type="molecule type" value="Genomic_DNA"/>
</dbReference>
<sequence length="1370" mass="144670">MESARHTAGRAAHAADKNVLRPMIQQTQHTAADTKRWLQSVLGSQERSAREPRSERMTIEEHLQESMESPAVRILVTVGAVSVLLLLVRTSMEESSAKKFSPMDSDDWTDDHEVPNLEEGADAEFPRSPATFTGSAAQAAATLAARADAIADKADDMRGMRRPSPPDIVLMPDDAGPEPALGAAPPPAPRAAASATLAPSPARFPPAEGLPNVEAVQPSVQPEPKAIEPVGMPEAVPVQPVEMPAPKPVEASAVMPPQPVETPAPELVEASAIEPPKPLASLPSPPATSGSAQSAPSAKDPVIKEVLPAGSLEAFASNRKLREQLEEVRSSVLHAKAQVDAAGSISEPQVQESLAQRASRLQEQQQLPAFKTTALEGSPMDYQSRSTSPPVDLQTRSVTPSPTARTGLAPESARRASMAEHPPGTSPSRPVRPSFGPPSTPPVDYRAPSSPPVDAQAQSVTPSPTARTGLAPESARRPSMAEHPPGTSPSRPVRPSFGPPSPPPPAVGSSPSRPPRPSFGPPSKPSASERMTPVVESSPSNGPRPSFGPPSKPPASERKMPVMESSPSNTPRPSFGPPSKPLASERRTPVMESSPSTAPRPSFGPPSPPPPVVESSPSDAPRPSSKPPSPPPAVVGSSASKPSGPSFGPPSKPPASERKTPVVRYETSQGEPVKGPRPTQNGNGAFRLPWQSKGEKKSSPLPSPPQPTSPARAVSIATEPATKEGKREARALGQQVKESEAFLRRRGNEAPAVVALSFLSAAASALAPLVMDKEERERRQRLTQKRRQRWRELSAAEKELDWQRYGKYDALQQLLQSAADDPSFKASDRSPAKTIVSAVPKKGRPKYDFLRQLAQDLINSQHGPEHTDPVWNLLQLVKEKQAPVRASDAPNPVFEWLNRAAAAADWGLPEAGPAAALLRLDASDWEPPGYCPVYDVLKSARAGGPAPWHNNIRSSQDPLTGLLAMKAPSGVSKFDPLPHALRVEAPAGHSQSDPFARIVDFFHARTSAKGDLPALPSLLPGEPPRPEHTPVAALSKAADAVQSTTASPSPTTATARPASPRGSSATLDQPAASSTASAITQQAALRSGAGSVTSQRGQGWLRAMWNRSTGARPKPVPSPSQNGSAGAMPGATRVESAGPMPGATRVDSVRPTVMPLRPSAAEARTKSLAQALSTAQQAMQDARQGANGAPTQARQGADRVPTEGRQQGASMTSSPARQAAAPKLARQGAYNPLPDLLRLERGMDTPLGSACDHISIMLRRDSDFGPVAAAVKELAADELLQNDYWPLYTLMRRAAAAPLLAFPENEEEAALEGLNEVTVEEARKTAKNFVTALDTPQYKALHGLLSNRRSIDIVEAACAMAIIVQPFQKA</sequence>
<feature type="region of interest" description="Disordered" evidence="1">
    <location>
        <begin position="154"/>
        <end position="230"/>
    </location>
</feature>
<feature type="compositionally biased region" description="Low complexity" evidence="1">
    <location>
        <begin position="1167"/>
        <end position="1180"/>
    </location>
</feature>
<dbReference type="Proteomes" id="UP001497392">
    <property type="component" value="Unassembled WGS sequence"/>
</dbReference>
<feature type="region of interest" description="Disordered" evidence="1">
    <location>
        <begin position="339"/>
        <end position="735"/>
    </location>
</feature>
<protein>
    <submittedName>
        <fullName evidence="2">G9820 protein</fullName>
    </submittedName>
</protein>
<feature type="compositionally biased region" description="Low complexity" evidence="1">
    <location>
        <begin position="1043"/>
        <end position="1061"/>
    </location>
</feature>
<keyword evidence="3" id="KW-1185">Reference proteome</keyword>
<evidence type="ECO:0000256" key="1">
    <source>
        <dbReference type="SAM" id="MobiDB-lite"/>
    </source>
</evidence>
<feature type="compositionally biased region" description="Polar residues" evidence="1">
    <location>
        <begin position="346"/>
        <end position="367"/>
    </location>
</feature>
<feature type="compositionally biased region" description="Polar residues" evidence="1">
    <location>
        <begin position="381"/>
        <end position="404"/>
    </location>
</feature>
<comment type="caution">
    <text evidence="2">The sequence shown here is derived from an EMBL/GenBank/DDBJ whole genome shotgun (WGS) entry which is preliminary data.</text>
</comment>
<feature type="compositionally biased region" description="Low complexity" evidence="1">
    <location>
        <begin position="190"/>
        <end position="201"/>
    </location>
</feature>
<feature type="compositionally biased region" description="Polar residues" evidence="1">
    <location>
        <begin position="1204"/>
        <end position="1216"/>
    </location>
</feature>
<accession>A0ABP1G8G7</accession>
<feature type="region of interest" description="Disordered" evidence="1">
    <location>
        <begin position="1013"/>
        <end position="1227"/>
    </location>
</feature>
<proteinExistence type="predicted"/>
<feature type="compositionally biased region" description="Pro residues" evidence="1">
    <location>
        <begin position="275"/>
        <end position="286"/>
    </location>
</feature>
<feature type="region of interest" description="Disordered" evidence="1">
    <location>
        <begin position="249"/>
        <end position="301"/>
    </location>
</feature>
<reference evidence="2 3" key="1">
    <citation type="submission" date="2024-06" db="EMBL/GenBank/DDBJ databases">
        <authorList>
            <person name="Kraege A."/>
            <person name="Thomma B."/>
        </authorList>
    </citation>
    <scope>NUCLEOTIDE SEQUENCE [LARGE SCALE GENOMIC DNA]</scope>
</reference>
<feature type="compositionally biased region" description="Pro residues" evidence="1">
    <location>
        <begin position="624"/>
        <end position="633"/>
    </location>
</feature>
<feature type="compositionally biased region" description="Low complexity" evidence="1">
    <location>
        <begin position="634"/>
        <end position="646"/>
    </location>
</feature>
<feature type="compositionally biased region" description="Polar residues" evidence="1">
    <location>
        <begin position="456"/>
        <end position="466"/>
    </location>
</feature>
<feature type="compositionally biased region" description="Low complexity" evidence="1">
    <location>
        <begin position="172"/>
        <end position="183"/>
    </location>
</feature>
<feature type="compositionally biased region" description="Pro residues" evidence="1">
    <location>
        <begin position="497"/>
        <end position="524"/>
    </location>
</feature>
<feature type="compositionally biased region" description="Basic and acidic residues" evidence="1">
    <location>
        <begin position="721"/>
        <end position="730"/>
    </location>
</feature>
<gene>
    <name evidence="2" type="primary">g9820</name>
    <name evidence="2" type="ORF">VP750_LOCUS8844</name>
</gene>
<feature type="compositionally biased region" description="Low complexity" evidence="1">
    <location>
        <begin position="613"/>
        <end position="623"/>
    </location>
</feature>
<feature type="compositionally biased region" description="Pro residues" evidence="1">
    <location>
        <begin position="602"/>
        <end position="612"/>
    </location>
</feature>
<feature type="region of interest" description="Disordered" evidence="1">
    <location>
        <begin position="1"/>
        <end position="34"/>
    </location>
</feature>
<name>A0ABP1G8G7_9CHLO</name>
<evidence type="ECO:0000313" key="2">
    <source>
        <dbReference type="EMBL" id="CAL5226938.1"/>
    </source>
</evidence>
<evidence type="ECO:0000313" key="3">
    <source>
        <dbReference type="Proteomes" id="UP001497392"/>
    </source>
</evidence>
<organism evidence="2 3">
    <name type="scientific">Coccomyxa viridis</name>
    <dbReference type="NCBI Taxonomy" id="1274662"/>
    <lineage>
        <taxon>Eukaryota</taxon>
        <taxon>Viridiplantae</taxon>
        <taxon>Chlorophyta</taxon>
        <taxon>core chlorophytes</taxon>
        <taxon>Trebouxiophyceae</taxon>
        <taxon>Trebouxiophyceae incertae sedis</taxon>
        <taxon>Coccomyxaceae</taxon>
        <taxon>Coccomyxa</taxon>
    </lineage>
</organism>
<feature type="compositionally biased region" description="Low complexity" evidence="1">
    <location>
        <begin position="1071"/>
        <end position="1084"/>
    </location>
</feature>